<dbReference type="OrthoDB" id="252020at2759"/>
<dbReference type="SUPFAM" id="SSF54928">
    <property type="entry name" value="RNA-binding domain, RBD"/>
    <property type="match status" value="1"/>
</dbReference>
<dbReference type="GeneID" id="27327681"/>
<dbReference type="GO" id="GO:0005737">
    <property type="term" value="C:cytoplasm"/>
    <property type="evidence" value="ECO:0007669"/>
    <property type="project" value="TreeGrafter"/>
</dbReference>
<keyword evidence="2" id="KW-0507">mRNA processing</keyword>
<evidence type="ECO:0000256" key="1">
    <source>
        <dbReference type="ARBA" id="ARBA00004123"/>
    </source>
</evidence>
<evidence type="ECO:0000313" key="9">
    <source>
        <dbReference type="EMBL" id="KIW20023.1"/>
    </source>
</evidence>
<feature type="compositionally biased region" description="Low complexity" evidence="7">
    <location>
        <begin position="30"/>
        <end position="52"/>
    </location>
</feature>
<dbReference type="GO" id="GO:0005654">
    <property type="term" value="C:nucleoplasm"/>
    <property type="evidence" value="ECO:0007669"/>
    <property type="project" value="TreeGrafter"/>
</dbReference>
<dbReference type="GO" id="GO:0061574">
    <property type="term" value="C:ASAP complex"/>
    <property type="evidence" value="ECO:0007669"/>
    <property type="project" value="TreeGrafter"/>
</dbReference>
<evidence type="ECO:0000313" key="10">
    <source>
        <dbReference type="Proteomes" id="UP000053328"/>
    </source>
</evidence>
<evidence type="ECO:0000256" key="7">
    <source>
        <dbReference type="SAM" id="MobiDB-lite"/>
    </source>
</evidence>
<comment type="subcellular location">
    <subcellularLocation>
        <location evidence="1">Nucleus</location>
    </subcellularLocation>
</comment>
<dbReference type="Pfam" id="PF00076">
    <property type="entry name" value="RRM_1"/>
    <property type="match status" value="1"/>
</dbReference>
<gene>
    <name evidence="9" type="ORF">PV08_00598</name>
</gene>
<keyword evidence="3 6" id="KW-0694">RNA-binding</keyword>
<feature type="compositionally biased region" description="Low complexity" evidence="7">
    <location>
        <begin position="10"/>
        <end position="22"/>
    </location>
</feature>
<dbReference type="InterPro" id="IPR034201">
    <property type="entry name" value="RNPS1_RRM"/>
</dbReference>
<accession>A0A0D2BM91</accession>
<feature type="region of interest" description="Disordered" evidence="7">
    <location>
        <begin position="1"/>
        <end position="104"/>
    </location>
</feature>
<dbReference type="InterPro" id="IPR012677">
    <property type="entry name" value="Nucleotide-bd_a/b_plait_sf"/>
</dbReference>
<reference evidence="9 10" key="1">
    <citation type="submission" date="2015-01" db="EMBL/GenBank/DDBJ databases">
        <title>The Genome Sequence of Exophiala spinifera CBS89968.</title>
        <authorList>
            <consortium name="The Broad Institute Genomics Platform"/>
            <person name="Cuomo C."/>
            <person name="de Hoog S."/>
            <person name="Gorbushina A."/>
            <person name="Stielow B."/>
            <person name="Teixiera M."/>
            <person name="Abouelleil A."/>
            <person name="Chapman S.B."/>
            <person name="Priest M."/>
            <person name="Young S.K."/>
            <person name="Wortman J."/>
            <person name="Nusbaum C."/>
            <person name="Birren B."/>
        </authorList>
    </citation>
    <scope>NUCLEOTIDE SEQUENCE [LARGE SCALE GENOMIC DNA]</scope>
    <source>
        <strain evidence="9 10">CBS 89968</strain>
    </source>
</reference>
<dbReference type="PANTHER" id="PTHR15481">
    <property type="entry name" value="RIBONUCLEIC ACID BINDING PROTEIN S1"/>
    <property type="match status" value="1"/>
</dbReference>
<dbReference type="VEuPathDB" id="FungiDB:PV08_00598"/>
<dbReference type="STRING" id="91928.A0A0D2BM91"/>
<sequence length="317" mass="34726">MASPSPPRGRSPARSATPPSARQVPSGHYSRSPAGRRSPSPRSGSRSYSRSPPSRDGRNGHARGRSTSASSSRSRSPSRGDRRSYRNRSYTRSPSRESRRAQSSKIVVEKLTKNVTEAHLREIFGSYGRIESIDLPLNKQFMTNRGTAYILYDHPSGSEAAIAHMHEAQLDGMVISQGRRDQVHHLQATNLLPGDHLEHDTRVPHQEEEVSEEVEDARTTTVTCHEQHIPGRLHHLDAEGGHPRIRDRLREALRGAANRQVEAPHGEGEGVQATALGAVIVGAQAGREVVPGVDLDTEGGDEAEMPLWGGTQYPKRA</sequence>
<dbReference type="CDD" id="cd12365">
    <property type="entry name" value="RRM_RNPS1"/>
    <property type="match status" value="1"/>
</dbReference>
<dbReference type="GO" id="GO:0003723">
    <property type="term" value="F:RNA binding"/>
    <property type="evidence" value="ECO:0007669"/>
    <property type="project" value="UniProtKB-UniRule"/>
</dbReference>
<dbReference type="HOGENOM" id="CLU_054059_1_0_1"/>
<feature type="domain" description="RRM" evidence="8">
    <location>
        <begin position="104"/>
        <end position="188"/>
    </location>
</feature>
<evidence type="ECO:0000256" key="5">
    <source>
        <dbReference type="ARBA" id="ARBA00023242"/>
    </source>
</evidence>
<dbReference type="Proteomes" id="UP000053328">
    <property type="component" value="Unassembled WGS sequence"/>
</dbReference>
<dbReference type="PROSITE" id="PS50102">
    <property type="entry name" value="RRM"/>
    <property type="match status" value="1"/>
</dbReference>
<evidence type="ECO:0000256" key="4">
    <source>
        <dbReference type="ARBA" id="ARBA00023187"/>
    </source>
</evidence>
<dbReference type="PANTHER" id="PTHR15481:SF0">
    <property type="entry name" value="LD23870P-RELATED"/>
    <property type="match status" value="1"/>
</dbReference>
<name>A0A0D2BM91_9EURO</name>
<dbReference type="InterPro" id="IPR000504">
    <property type="entry name" value="RRM_dom"/>
</dbReference>
<organism evidence="9 10">
    <name type="scientific">Exophiala spinifera</name>
    <dbReference type="NCBI Taxonomy" id="91928"/>
    <lineage>
        <taxon>Eukaryota</taxon>
        <taxon>Fungi</taxon>
        <taxon>Dikarya</taxon>
        <taxon>Ascomycota</taxon>
        <taxon>Pezizomycotina</taxon>
        <taxon>Eurotiomycetes</taxon>
        <taxon>Chaetothyriomycetidae</taxon>
        <taxon>Chaetothyriales</taxon>
        <taxon>Herpotrichiellaceae</taxon>
        <taxon>Exophiala</taxon>
    </lineage>
</organism>
<dbReference type="InterPro" id="IPR035979">
    <property type="entry name" value="RBD_domain_sf"/>
</dbReference>
<dbReference type="AlphaFoldDB" id="A0A0D2BM91"/>
<dbReference type="Gene3D" id="3.30.70.330">
    <property type="match status" value="1"/>
</dbReference>
<protein>
    <recommendedName>
        <fullName evidence="8">RRM domain-containing protein</fullName>
    </recommendedName>
</protein>
<keyword evidence="4" id="KW-0508">mRNA splicing</keyword>
<proteinExistence type="predicted"/>
<keyword evidence="5" id="KW-0539">Nucleus</keyword>
<dbReference type="RefSeq" id="XP_016240239.1">
    <property type="nucleotide sequence ID" value="XM_016374963.1"/>
</dbReference>
<dbReference type="SMART" id="SM00360">
    <property type="entry name" value="RRM"/>
    <property type="match status" value="1"/>
</dbReference>
<evidence type="ECO:0000256" key="3">
    <source>
        <dbReference type="ARBA" id="ARBA00022884"/>
    </source>
</evidence>
<evidence type="ECO:0000256" key="2">
    <source>
        <dbReference type="ARBA" id="ARBA00022664"/>
    </source>
</evidence>
<feature type="compositionally biased region" description="Low complexity" evidence="7">
    <location>
        <begin position="65"/>
        <end position="77"/>
    </location>
</feature>
<evidence type="ECO:0000256" key="6">
    <source>
        <dbReference type="PROSITE-ProRule" id="PRU00176"/>
    </source>
</evidence>
<dbReference type="GO" id="GO:0000398">
    <property type="term" value="P:mRNA splicing, via spliceosome"/>
    <property type="evidence" value="ECO:0007669"/>
    <property type="project" value="TreeGrafter"/>
</dbReference>
<evidence type="ECO:0000259" key="8">
    <source>
        <dbReference type="PROSITE" id="PS50102"/>
    </source>
</evidence>
<keyword evidence="10" id="KW-1185">Reference proteome</keyword>
<feature type="region of interest" description="Disordered" evidence="7">
    <location>
        <begin position="296"/>
        <end position="317"/>
    </location>
</feature>
<dbReference type="EMBL" id="KN847492">
    <property type="protein sequence ID" value="KIW20023.1"/>
    <property type="molecule type" value="Genomic_DNA"/>
</dbReference>